<dbReference type="EMBL" id="CAKXZT010000121">
    <property type="protein sequence ID" value="CAH2400863.1"/>
    <property type="molecule type" value="Genomic_DNA"/>
</dbReference>
<reference evidence="1 2" key="1">
    <citation type="submission" date="2022-03" db="EMBL/GenBank/DDBJ databases">
        <authorList>
            <person name="Brunel B."/>
        </authorList>
    </citation>
    <scope>NUCLEOTIDE SEQUENCE [LARGE SCALE GENOMIC DNA]</scope>
    <source>
        <strain evidence="1">STM5069sample</strain>
    </source>
</reference>
<accession>A0ABM9DVY4</accession>
<evidence type="ECO:0000313" key="2">
    <source>
        <dbReference type="Proteomes" id="UP001153050"/>
    </source>
</evidence>
<dbReference type="RefSeq" id="WP_301943354.1">
    <property type="nucleotide sequence ID" value="NZ_CAKXZT010000121.1"/>
</dbReference>
<evidence type="ECO:0008006" key="3">
    <source>
        <dbReference type="Google" id="ProtNLM"/>
    </source>
</evidence>
<proteinExistence type="predicted"/>
<keyword evidence="2" id="KW-1185">Reference proteome</keyword>
<dbReference type="Proteomes" id="UP001153050">
    <property type="component" value="Unassembled WGS sequence"/>
</dbReference>
<name>A0ABM9DVY4_9HYPH</name>
<protein>
    <recommendedName>
        <fullName evidence="3">GntR family transcriptional regulator</fullName>
    </recommendedName>
</protein>
<sequence>MPSEKYAAYEGAEPYFELVQRALGDLVDGEHFVQHGKTAI</sequence>
<gene>
    <name evidence="1" type="ORF">MES5069_270101</name>
</gene>
<comment type="caution">
    <text evidence="1">The sequence shown here is derived from an EMBL/GenBank/DDBJ whole genome shotgun (WGS) entry which is preliminary data.</text>
</comment>
<organism evidence="1 2">
    <name type="scientific">Mesorhizobium escarrei</name>
    <dbReference type="NCBI Taxonomy" id="666018"/>
    <lineage>
        <taxon>Bacteria</taxon>
        <taxon>Pseudomonadati</taxon>
        <taxon>Pseudomonadota</taxon>
        <taxon>Alphaproteobacteria</taxon>
        <taxon>Hyphomicrobiales</taxon>
        <taxon>Phyllobacteriaceae</taxon>
        <taxon>Mesorhizobium</taxon>
    </lineage>
</organism>
<evidence type="ECO:0000313" key="1">
    <source>
        <dbReference type="EMBL" id="CAH2400863.1"/>
    </source>
</evidence>